<accession>A0ABY6ZK73</accession>
<dbReference type="RefSeq" id="WP_268007223.1">
    <property type="nucleotide sequence ID" value="NZ_BSUT01000001.1"/>
</dbReference>
<sequence>MICLRVWHLKGFVIESNGFPQLMDKWRIDKSGRPKTAVLTWGCDLQLKDGRTELPGSEIGYMRVLGKELFR</sequence>
<dbReference type="EMBL" id="CP104067">
    <property type="protein sequence ID" value="WAH43339.1"/>
    <property type="molecule type" value="Genomic_DNA"/>
</dbReference>
<organism evidence="1 2">
    <name type="scientific">Alicyclobacillus fastidiosus</name>
    <dbReference type="NCBI Taxonomy" id="392011"/>
    <lineage>
        <taxon>Bacteria</taxon>
        <taxon>Bacillati</taxon>
        <taxon>Bacillota</taxon>
        <taxon>Bacilli</taxon>
        <taxon>Bacillales</taxon>
        <taxon>Alicyclobacillaceae</taxon>
        <taxon>Alicyclobacillus</taxon>
    </lineage>
</organism>
<dbReference type="Proteomes" id="UP001164761">
    <property type="component" value="Chromosome"/>
</dbReference>
<reference evidence="1" key="1">
    <citation type="submission" date="2022-08" db="EMBL/GenBank/DDBJ databases">
        <title>Alicyclobacillus fastidiosus DSM 17978, complete genome.</title>
        <authorList>
            <person name="Wang Q."/>
            <person name="Cai R."/>
            <person name="Wang Z."/>
        </authorList>
    </citation>
    <scope>NUCLEOTIDE SEQUENCE</scope>
    <source>
        <strain evidence="1">DSM 17978</strain>
    </source>
</reference>
<proteinExistence type="predicted"/>
<protein>
    <submittedName>
        <fullName evidence="1">Uncharacterized protein</fullName>
    </submittedName>
</protein>
<evidence type="ECO:0000313" key="2">
    <source>
        <dbReference type="Proteomes" id="UP001164761"/>
    </source>
</evidence>
<evidence type="ECO:0000313" key="1">
    <source>
        <dbReference type="EMBL" id="WAH43339.1"/>
    </source>
</evidence>
<keyword evidence="2" id="KW-1185">Reference proteome</keyword>
<gene>
    <name evidence="1" type="ORF">NZD89_08090</name>
</gene>
<name>A0ABY6ZK73_9BACL</name>